<dbReference type="InterPro" id="IPR004360">
    <property type="entry name" value="Glyas_Fos-R_dOase_dom"/>
</dbReference>
<organism evidence="2 3">
    <name type="scientific">Arthrobacter stackebrandtii</name>
    <dbReference type="NCBI Taxonomy" id="272161"/>
    <lineage>
        <taxon>Bacteria</taxon>
        <taxon>Bacillati</taxon>
        <taxon>Actinomycetota</taxon>
        <taxon>Actinomycetes</taxon>
        <taxon>Micrococcales</taxon>
        <taxon>Micrococcaceae</taxon>
        <taxon>Arthrobacter</taxon>
    </lineage>
</organism>
<reference evidence="2 3" key="1">
    <citation type="submission" date="2021-03" db="EMBL/GenBank/DDBJ databases">
        <title>Sequencing the genomes of 1000 actinobacteria strains.</title>
        <authorList>
            <person name="Klenk H.-P."/>
        </authorList>
    </citation>
    <scope>NUCLEOTIDE SEQUENCE [LARGE SCALE GENOMIC DNA]</scope>
    <source>
        <strain evidence="2 3">DSM 16005</strain>
    </source>
</reference>
<dbReference type="EMBL" id="JAGIOI010000001">
    <property type="protein sequence ID" value="MBP2412552.1"/>
    <property type="molecule type" value="Genomic_DNA"/>
</dbReference>
<sequence>MTVRLNPYLNFRDSARGAMEFYHSIFGGTLDLSTYAEMPMFDDPAEGNKIMHAMLTGDNDIVLMGADVPNSMEISANSSVSLSGDDETVLRGWWDALSDGATIGEPLTKAPWGDTFGMLTDKFGVPWMVNIAGTPGEGQA</sequence>
<dbReference type="PANTHER" id="PTHR33990:SF1">
    <property type="entry name" value="PROTEIN YJDN"/>
    <property type="match status" value="1"/>
</dbReference>
<gene>
    <name evidence="2" type="ORF">JOF48_001351</name>
</gene>
<dbReference type="Pfam" id="PF00903">
    <property type="entry name" value="Glyoxalase"/>
    <property type="match status" value="1"/>
</dbReference>
<evidence type="ECO:0000313" key="2">
    <source>
        <dbReference type="EMBL" id="MBP2412552.1"/>
    </source>
</evidence>
<feature type="domain" description="Glyoxalase/fosfomycin resistance/dioxygenase" evidence="1">
    <location>
        <begin position="7"/>
        <end position="129"/>
    </location>
</feature>
<dbReference type="InterPro" id="IPR028973">
    <property type="entry name" value="PhnB-like"/>
</dbReference>
<dbReference type="RefSeq" id="WP_209678754.1">
    <property type="nucleotide sequence ID" value="NZ_JAGIOI010000001.1"/>
</dbReference>
<comment type="caution">
    <text evidence="2">The sequence shown here is derived from an EMBL/GenBank/DDBJ whole genome shotgun (WGS) entry which is preliminary data.</text>
</comment>
<dbReference type="CDD" id="cd06588">
    <property type="entry name" value="PhnB_like"/>
    <property type="match status" value="1"/>
</dbReference>
<protein>
    <submittedName>
        <fullName evidence="2">PhnB protein</fullName>
    </submittedName>
</protein>
<dbReference type="Proteomes" id="UP000711614">
    <property type="component" value="Unassembled WGS sequence"/>
</dbReference>
<proteinExistence type="predicted"/>
<evidence type="ECO:0000313" key="3">
    <source>
        <dbReference type="Proteomes" id="UP000711614"/>
    </source>
</evidence>
<dbReference type="SUPFAM" id="SSF54593">
    <property type="entry name" value="Glyoxalase/Bleomycin resistance protein/Dihydroxybiphenyl dioxygenase"/>
    <property type="match status" value="1"/>
</dbReference>
<dbReference type="InterPro" id="IPR029068">
    <property type="entry name" value="Glyas_Bleomycin-R_OHBP_Dase"/>
</dbReference>
<name>A0ABS4YUT0_9MICC</name>
<dbReference type="Gene3D" id="3.10.180.10">
    <property type="entry name" value="2,3-Dihydroxybiphenyl 1,2-Dioxygenase, domain 1"/>
    <property type="match status" value="1"/>
</dbReference>
<keyword evidence="3" id="KW-1185">Reference proteome</keyword>
<accession>A0ABS4YUT0</accession>
<dbReference type="PANTHER" id="PTHR33990">
    <property type="entry name" value="PROTEIN YJDN-RELATED"/>
    <property type="match status" value="1"/>
</dbReference>
<evidence type="ECO:0000259" key="1">
    <source>
        <dbReference type="Pfam" id="PF00903"/>
    </source>
</evidence>